<name>B8FA46_DESAL</name>
<proteinExistence type="predicted"/>
<evidence type="ECO:0000313" key="3">
    <source>
        <dbReference type="Proteomes" id="UP000000739"/>
    </source>
</evidence>
<dbReference type="HOGENOM" id="CLU_2422079_0_0_7"/>
<keyword evidence="3" id="KW-1185">Reference proteome</keyword>
<feature type="transmembrane region" description="Helical" evidence="1">
    <location>
        <begin position="34"/>
        <end position="56"/>
    </location>
</feature>
<reference evidence="2 3" key="1">
    <citation type="journal article" date="2012" name="Environ. Microbiol.">
        <title>The genome sequence of Desulfatibacillum alkenivorans AK-01: a blueprint for anaerobic alkane oxidation.</title>
        <authorList>
            <person name="Callaghan A.V."/>
            <person name="Morris B.E."/>
            <person name="Pereira I.A."/>
            <person name="McInerney M.J."/>
            <person name="Austin R.N."/>
            <person name="Groves J.T."/>
            <person name="Kukor J.J."/>
            <person name="Suflita J.M."/>
            <person name="Young L.Y."/>
            <person name="Zylstra G.J."/>
            <person name="Wawrik B."/>
        </authorList>
    </citation>
    <scope>NUCLEOTIDE SEQUENCE [LARGE SCALE GENOMIC DNA]</scope>
    <source>
        <strain evidence="2 3">AK-01</strain>
    </source>
</reference>
<accession>B8FA46</accession>
<feature type="transmembrane region" description="Helical" evidence="1">
    <location>
        <begin position="6"/>
        <end position="22"/>
    </location>
</feature>
<keyword evidence="1" id="KW-1133">Transmembrane helix</keyword>
<protein>
    <submittedName>
        <fullName evidence="2">Uncharacterized protein</fullName>
    </submittedName>
</protein>
<keyword evidence="1" id="KW-0812">Transmembrane</keyword>
<evidence type="ECO:0000313" key="2">
    <source>
        <dbReference type="EMBL" id="ACL03142.1"/>
    </source>
</evidence>
<dbReference type="Proteomes" id="UP000000739">
    <property type="component" value="Chromosome"/>
</dbReference>
<gene>
    <name evidence="2" type="ordered locus">Dalk_1442</name>
</gene>
<dbReference type="EMBL" id="CP001322">
    <property type="protein sequence ID" value="ACL03142.1"/>
    <property type="molecule type" value="Genomic_DNA"/>
</dbReference>
<organism evidence="2 3">
    <name type="scientific">Desulfatibacillum aliphaticivorans</name>
    <dbReference type="NCBI Taxonomy" id="218208"/>
    <lineage>
        <taxon>Bacteria</taxon>
        <taxon>Pseudomonadati</taxon>
        <taxon>Thermodesulfobacteriota</taxon>
        <taxon>Desulfobacteria</taxon>
        <taxon>Desulfobacterales</taxon>
        <taxon>Desulfatibacillaceae</taxon>
        <taxon>Desulfatibacillum</taxon>
    </lineage>
</organism>
<dbReference type="KEGG" id="dal:Dalk_1442"/>
<keyword evidence="1" id="KW-0472">Membrane</keyword>
<evidence type="ECO:0000256" key="1">
    <source>
        <dbReference type="SAM" id="Phobius"/>
    </source>
</evidence>
<sequence length="91" mass="10515">MIEENEFIMLILCLAILVRLLTNYERLQKIPHNTFLLLSFVAFFAATAATICEGYLLPDILNLTEHLFYLVSAVLLTFWLRSFFKHFEGGA</sequence>
<feature type="transmembrane region" description="Helical" evidence="1">
    <location>
        <begin position="68"/>
        <end position="84"/>
    </location>
</feature>
<dbReference type="AlphaFoldDB" id="B8FA46"/>